<dbReference type="Gene3D" id="3.40.50.880">
    <property type="match status" value="1"/>
</dbReference>
<organism evidence="2 3">
    <name type="scientific">Siminovitchia fordii</name>
    <dbReference type="NCBI Taxonomy" id="254759"/>
    <lineage>
        <taxon>Bacteria</taxon>
        <taxon>Bacillati</taxon>
        <taxon>Bacillota</taxon>
        <taxon>Bacilli</taxon>
        <taxon>Bacillales</taxon>
        <taxon>Bacillaceae</taxon>
        <taxon>Siminovitchia</taxon>
    </lineage>
</organism>
<dbReference type="PANTHER" id="PTHR43130">
    <property type="entry name" value="ARAC-FAMILY TRANSCRIPTIONAL REGULATOR"/>
    <property type="match status" value="1"/>
</dbReference>
<name>A0ABQ4K4F5_9BACI</name>
<accession>A0ABQ4K4F5</accession>
<evidence type="ECO:0000313" key="2">
    <source>
        <dbReference type="EMBL" id="GIN20617.1"/>
    </source>
</evidence>
<evidence type="ECO:0000259" key="1">
    <source>
        <dbReference type="Pfam" id="PF01965"/>
    </source>
</evidence>
<dbReference type="Pfam" id="PF01965">
    <property type="entry name" value="DJ-1_PfpI"/>
    <property type="match status" value="1"/>
</dbReference>
<dbReference type="PANTHER" id="PTHR43130:SF14">
    <property type="entry name" value="DJ-1_PFPI DOMAIN-CONTAINING PROTEIN"/>
    <property type="match status" value="1"/>
</dbReference>
<dbReference type="CDD" id="cd03139">
    <property type="entry name" value="GATase1_PfpI_2"/>
    <property type="match status" value="1"/>
</dbReference>
<keyword evidence="3" id="KW-1185">Reference proteome</keyword>
<proteinExistence type="predicted"/>
<dbReference type="InterPro" id="IPR029062">
    <property type="entry name" value="Class_I_gatase-like"/>
</dbReference>
<gene>
    <name evidence="2" type="ORF">J1TS3_17510</name>
</gene>
<sequence length="208" mass="22800">MKKRTVGILLFDFVDVLDFAGPAEVLSLTANTKAEQLLTLYKKHLLPTRPFEVFTITDTGRPIKTHSGIKVEPDYSIDDCPELDIVIIPGGPLRAVQSVVKNKKIIDWVKEHRDIEYICSVCTGALILGETGLLNGKKATTHHLALKVLQAKYPDIRVVSDSKVVHDSNLITSGGVSSGINLALYLVKQILGKAIAERIAKTIEFGNE</sequence>
<dbReference type="SUPFAM" id="SSF52317">
    <property type="entry name" value="Class I glutamine amidotransferase-like"/>
    <property type="match status" value="1"/>
</dbReference>
<dbReference type="InterPro" id="IPR002818">
    <property type="entry name" value="DJ-1/PfpI"/>
</dbReference>
<dbReference type="InterPro" id="IPR052158">
    <property type="entry name" value="INH-QAR"/>
</dbReference>
<evidence type="ECO:0000313" key="3">
    <source>
        <dbReference type="Proteomes" id="UP000680279"/>
    </source>
</evidence>
<protein>
    <submittedName>
        <fullName evidence="2">AraC family transcriptional regulator</fullName>
    </submittedName>
</protein>
<dbReference type="Proteomes" id="UP000680279">
    <property type="component" value="Unassembled WGS sequence"/>
</dbReference>
<comment type="caution">
    <text evidence="2">The sequence shown here is derived from an EMBL/GenBank/DDBJ whole genome shotgun (WGS) entry which is preliminary data.</text>
</comment>
<dbReference type="RefSeq" id="WP_018707100.1">
    <property type="nucleotide sequence ID" value="NZ_BOQT01000005.1"/>
</dbReference>
<reference evidence="2 3" key="1">
    <citation type="submission" date="2021-03" db="EMBL/GenBank/DDBJ databases">
        <title>Antimicrobial resistance genes in bacteria isolated from Japanese honey, and their potential for conferring macrolide and lincosamide resistance in the American foulbrood pathogen Paenibacillus larvae.</title>
        <authorList>
            <person name="Okamoto M."/>
            <person name="Kumagai M."/>
            <person name="Kanamori H."/>
            <person name="Takamatsu D."/>
        </authorList>
    </citation>
    <scope>NUCLEOTIDE SEQUENCE [LARGE SCALE GENOMIC DNA]</scope>
    <source>
        <strain evidence="2 3">J1TS3</strain>
    </source>
</reference>
<feature type="domain" description="DJ-1/PfpI" evidence="1">
    <location>
        <begin position="32"/>
        <end position="189"/>
    </location>
</feature>
<dbReference type="EMBL" id="BOQT01000005">
    <property type="protein sequence ID" value="GIN20617.1"/>
    <property type="molecule type" value="Genomic_DNA"/>
</dbReference>